<dbReference type="InterPro" id="IPR010401">
    <property type="entry name" value="AGL/Gdb1"/>
</dbReference>
<dbReference type="InterPro" id="IPR012341">
    <property type="entry name" value="6hp_glycosidase-like_sf"/>
</dbReference>
<protein>
    <submittedName>
        <fullName evidence="3">Glycogen debranching protein</fullName>
    </submittedName>
</protein>
<dbReference type="GO" id="GO:0005980">
    <property type="term" value="P:glycogen catabolic process"/>
    <property type="evidence" value="ECO:0007669"/>
    <property type="project" value="InterPro"/>
</dbReference>
<dbReference type="RefSeq" id="WP_220194721.1">
    <property type="nucleotide sequence ID" value="NZ_BNJF01000001.1"/>
</dbReference>
<name>A0A8J3MRU8_9CHLR</name>
<dbReference type="Pfam" id="PF12439">
    <property type="entry name" value="GDE_N"/>
    <property type="match status" value="1"/>
</dbReference>
<feature type="domain" description="Glycogen debranching enzyme bacterial and archaeal type N-terminal" evidence="2">
    <location>
        <begin position="37"/>
        <end position="265"/>
    </location>
</feature>
<dbReference type="InterPro" id="IPR032790">
    <property type="entry name" value="GDE_C"/>
</dbReference>
<reference evidence="3" key="1">
    <citation type="submission" date="2020-10" db="EMBL/GenBank/DDBJ databases">
        <title>Taxonomic study of unclassified bacteria belonging to the class Ktedonobacteria.</title>
        <authorList>
            <person name="Yabe S."/>
            <person name="Wang C.M."/>
            <person name="Zheng Y."/>
            <person name="Sakai Y."/>
            <person name="Cavaletti L."/>
            <person name="Monciardini P."/>
            <person name="Donadio S."/>
        </authorList>
    </citation>
    <scope>NUCLEOTIDE SEQUENCE</scope>
    <source>
        <strain evidence="3">SOSP1-1</strain>
    </source>
</reference>
<keyword evidence="4" id="KW-1185">Reference proteome</keyword>
<dbReference type="SUPFAM" id="SSF48208">
    <property type="entry name" value="Six-hairpin glycosidases"/>
    <property type="match status" value="1"/>
</dbReference>
<feature type="domain" description="Glycogen debranching enzyme C-terminal" evidence="1">
    <location>
        <begin position="325"/>
        <end position="703"/>
    </location>
</feature>
<dbReference type="Proteomes" id="UP000612362">
    <property type="component" value="Unassembled WGS sequence"/>
</dbReference>
<evidence type="ECO:0000313" key="4">
    <source>
        <dbReference type="Proteomes" id="UP000612362"/>
    </source>
</evidence>
<evidence type="ECO:0000259" key="1">
    <source>
        <dbReference type="Pfam" id="PF06202"/>
    </source>
</evidence>
<dbReference type="FunFam" id="1.50.10.10:FF:000073">
    <property type="entry name" value="Glycogen debranching enzyme, hypothetical (TreX-like)"/>
    <property type="match status" value="1"/>
</dbReference>
<accession>A0A8J3MRU8</accession>
<dbReference type="GO" id="GO:0004135">
    <property type="term" value="F:amylo-alpha-1,6-glucosidase activity"/>
    <property type="evidence" value="ECO:0007669"/>
    <property type="project" value="InterPro"/>
</dbReference>
<organism evidence="3 4">
    <name type="scientific">Ktedonospora formicarum</name>
    <dbReference type="NCBI Taxonomy" id="2778364"/>
    <lineage>
        <taxon>Bacteria</taxon>
        <taxon>Bacillati</taxon>
        <taxon>Chloroflexota</taxon>
        <taxon>Ktedonobacteria</taxon>
        <taxon>Ktedonobacterales</taxon>
        <taxon>Ktedonobacteraceae</taxon>
        <taxon>Ktedonospora</taxon>
    </lineage>
</organism>
<sequence length="712" mass="80397">MILERDTAESAQQELPDPWRLAVGRDICGNAQQALNHEWLVTNGLGGYASGSICGATTRSYHGLLVAALQPPVARTVLVSKLDEEVALPGGEILKLGVNEYHDGSIDPQGYQYLEQVTLEGDIPCFHYRLTEQLQLVKRIWMEYGQNTTYVQYMLEGMTDEEQDEPLTLTLVPFCLSRDYHSSTQGSDDWHFIVDSQNNRCRVRAYDGAPLYHLIADPTAFFSPTGLWYWRVLHRQESERGLPNQEDIYQPGIFSMSMTVGKRVTLILTAEHTLASEFGTASHEEFVNAALIRHQRRVHHLLSVADRTVNNLEQSDPVLARLAIAADQFIVARPDYEQANATRQPPRLTPDRKTIIAGYPWFTDWGRDSMISLPGLLLCTGRYSEARGLLKAFASYMRDGLIPNRFPDTGASPEYNTIDGTLWMFHALGLYFQTTSDWSLLKELFPTLQESIEHHVQGTLFHIGMDAADGLLTGGEDGVQLTWMDAKVGDWVVTPRRGKAVEVNALWYAALTRMESWAVRLSTDASSYSQLRTRVRQHFAQRFWYAEGGYLYDVVDVDGVAGKVDASLRPNQLFAISLCRDLLSTEQCASILQQVTQHLLVPIGVRTLSQNDPEYRKHFKGDPWQRDGAYHQGTAWQWLLGPYVDVYLRIHKDRVQLRPLLLTALERLWSNCIGTISEVVEPEEPYTAAGCCAQAWSVAELLRSWLLVQGKS</sequence>
<dbReference type="PANTHER" id="PTHR10569:SF2">
    <property type="entry name" value="GLYCOGEN DEBRANCHING ENZYME"/>
    <property type="match status" value="1"/>
</dbReference>
<evidence type="ECO:0000259" key="2">
    <source>
        <dbReference type="Pfam" id="PF12439"/>
    </source>
</evidence>
<dbReference type="NCBIfam" id="TIGR01561">
    <property type="entry name" value="gde_arch"/>
    <property type="match status" value="1"/>
</dbReference>
<dbReference type="Pfam" id="PF06202">
    <property type="entry name" value="GDE_C"/>
    <property type="match status" value="1"/>
</dbReference>
<proteinExistence type="predicted"/>
<dbReference type="AlphaFoldDB" id="A0A8J3MRU8"/>
<dbReference type="InterPro" id="IPR024742">
    <property type="entry name" value="Glycogen_debranch_N"/>
</dbReference>
<evidence type="ECO:0000313" key="3">
    <source>
        <dbReference type="EMBL" id="GHO45385.1"/>
    </source>
</evidence>
<dbReference type="EMBL" id="BNJF01000001">
    <property type="protein sequence ID" value="GHO45385.1"/>
    <property type="molecule type" value="Genomic_DNA"/>
</dbReference>
<dbReference type="Gene3D" id="1.50.10.10">
    <property type="match status" value="1"/>
</dbReference>
<dbReference type="InterPro" id="IPR008928">
    <property type="entry name" value="6-hairpin_glycosidase_sf"/>
</dbReference>
<dbReference type="GO" id="GO:0004134">
    <property type="term" value="F:4-alpha-glucanotransferase activity"/>
    <property type="evidence" value="ECO:0007669"/>
    <property type="project" value="InterPro"/>
</dbReference>
<gene>
    <name evidence="3" type="ORF">KSX_35480</name>
</gene>
<dbReference type="InterPro" id="IPR006451">
    <property type="entry name" value="Glycogen_debranch_arc"/>
</dbReference>
<dbReference type="PANTHER" id="PTHR10569">
    <property type="entry name" value="GLYCOGEN DEBRANCHING ENZYME"/>
    <property type="match status" value="1"/>
</dbReference>
<comment type="caution">
    <text evidence="3">The sequence shown here is derived from an EMBL/GenBank/DDBJ whole genome shotgun (WGS) entry which is preliminary data.</text>
</comment>